<comment type="caution">
    <text evidence="1">The sequence shown here is derived from an EMBL/GenBank/DDBJ whole genome shotgun (WGS) entry which is preliminary data.</text>
</comment>
<dbReference type="AlphaFoldDB" id="A0AAE0XWQ0"/>
<keyword evidence="2" id="KW-1185">Reference proteome</keyword>
<reference evidence="1" key="1">
    <citation type="journal article" date="2023" name="G3 (Bethesda)">
        <title>A reference genome for the long-term kleptoplast-retaining sea slug Elysia crispata morphotype clarki.</title>
        <authorList>
            <person name="Eastman K.E."/>
            <person name="Pendleton A.L."/>
            <person name="Shaikh M.A."/>
            <person name="Suttiyut T."/>
            <person name="Ogas R."/>
            <person name="Tomko P."/>
            <person name="Gavelis G."/>
            <person name="Widhalm J.R."/>
            <person name="Wisecaver J.H."/>
        </authorList>
    </citation>
    <scope>NUCLEOTIDE SEQUENCE</scope>
    <source>
        <strain evidence="1">ECLA1</strain>
    </source>
</reference>
<sequence>MTRHQSELHDKRHAMMACGMRLSAEPFDVPGYIRVLTLVQPGQISGLNTSEMRRWCEMLIWIIGFRGGDSHGEMVSVISVNSLTPRLSGLLVNRRLAKTRVKNLEVRLGKGVTRM</sequence>
<evidence type="ECO:0000313" key="2">
    <source>
        <dbReference type="Proteomes" id="UP001283361"/>
    </source>
</evidence>
<dbReference type="Proteomes" id="UP001283361">
    <property type="component" value="Unassembled WGS sequence"/>
</dbReference>
<gene>
    <name evidence="1" type="ORF">RRG08_057198</name>
</gene>
<proteinExistence type="predicted"/>
<name>A0AAE0XWQ0_9GAST</name>
<organism evidence="1 2">
    <name type="scientific">Elysia crispata</name>
    <name type="common">lettuce slug</name>
    <dbReference type="NCBI Taxonomy" id="231223"/>
    <lineage>
        <taxon>Eukaryota</taxon>
        <taxon>Metazoa</taxon>
        <taxon>Spiralia</taxon>
        <taxon>Lophotrochozoa</taxon>
        <taxon>Mollusca</taxon>
        <taxon>Gastropoda</taxon>
        <taxon>Heterobranchia</taxon>
        <taxon>Euthyneura</taxon>
        <taxon>Panpulmonata</taxon>
        <taxon>Sacoglossa</taxon>
        <taxon>Placobranchoidea</taxon>
        <taxon>Plakobranchidae</taxon>
        <taxon>Elysia</taxon>
    </lineage>
</organism>
<protein>
    <submittedName>
        <fullName evidence="1">Uncharacterized protein</fullName>
    </submittedName>
</protein>
<dbReference type="EMBL" id="JAWDGP010007404">
    <property type="protein sequence ID" value="KAK3720727.1"/>
    <property type="molecule type" value="Genomic_DNA"/>
</dbReference>
<evidence type="ECO:0000313" key="1">
    <source>
        <dbReference type="EMBL" id="KAK3720727.1"/>
    </source>
</evidence>
<accession>A0AAE0XWQ0</accession>